<evidence type="ECO:0000313" key="4">
    <source>
        <dbReference type="Proteomes" id="UP001056012"/>
    </source>
</evidence>
<dbReference type="Proteomes" id="UP001056012">
    <property type="component" value="Chromosome 3"/>
</dbReference>
<keyword evidence="1" id="KW-0677">Repeat</keyword>
<proteinExistence type="predicted"/>
<sequence length="380" mass="42612">MVVQDDRSVFWTKGVSGAGKSSLALKVAQDFTKKEQSKVSFFFKEVEGERGPQLTIEQLRDLTKRVDELLPAGVDILDDVSFAENGSISDRGESSFAGITLVDQQAQLIEAEQSVIASHEKEISDYISIASNKEDIASQAPRRKTEPELLAVRLFGTFLAELDGLRALQNDLLEKLGTARFIENYRRSLKVYVLKLKEEAQTALEKDTVKVIENRGNRTSIALQFVDHLGPEDIGDRKQFSDLAVQPLKKQLLEEWANNIYGPLDCAPEVVDGSDEESLGEADDLEVNHLKTLTPTNMDKAYSFLQNATPLGSLILQLRLLALPSSLREILESTPKHRIRFSNENDMSLVNQCKAFIETYTMSQWDWWPLRPRVTGLTPA</sequence>
<feature type="domain" description="Nephrocystin 3-like N-terminal" evidence="2">
    <location>
        <begin position="5"/>
        <end position="50"/>
    </location>
</feature>
<organism evidence="3 4">
    <name type="scientific">Curvularia clavata</name>
    <dbReference type="NCBI Taxonomy" id="95742"/>
    <lineage>
        <taxon>Eukaryota</taxon>
        <taxon>Fungi</taxon>
        <taxon>Dikarya</taxon>
        <taxon>Ascomycota</taxon>
        <taxon>Pezizomycotina</taxon>
        <taxon>Dothideomycetes</taxon>
        <taxon>Pleosporomycetidae</taxon>
        <taxon>Pleosporales</taxon>
        <taxon>Pleosporineae</taxon>
        <taxon>Pleosporaceae</taxon>
        <taxon>Curvularia</taxon>
    </lineage>
</organism>
<dbReference type="InterPro" id="IPR056884">
    <property type="entry name" value="NPHP3-like_N"/>
</dbReference>
<dbReference type="Pfam" id="PF24883">
    <property type="entry name" value="NPHP3_N"/>
    <property type="match status" value="1"/>
</dbReference>
<dbReference type="VEuPathDB" id="FungiDB:yc1106_04327"/>
<dbReference type="EMBL" id="CP089276">
    <property type="protein sequence ID" value="USP77053.1"/>
    <property type="molecule type" value="Genomic_DNA"/>
</dbReference>
<accession>A0A9Q8ZA52</accession>
<protein>
    <recommendedName>
        <fullName evidence="2">Nephrocystin 3-like N-terminal domain-containing protein</fullName>
    </recommendedName>
</protein>
<reference evidence="3" key="1">
    <citation type="submission" date="2021-12" db="EMBL/GenBank/DDBJ databases">
        <title>Curvularia clavata genome.</title>
        <authorList>
            <person name="Cao Y."/>
        </authorList>
    </citation>
    <scope>NUCLEOTIDE SEQUENCE</scope>
    <source>
        <strain evidence="3">Yc1106</strain>
    </source>
</reference>
<dbReference type="OrthoDB" id="443402at2759"/>
<name>A0A9Q8ZA52_CURCL</name>
<evidence type="ECO:0000256" key="1">
    <source>
        <dbReference type="ARBA" id="ARBA00022737"/>
    </source>
</evidence>
<dbReference type="AlphaFoldDB" id="A0A9Q8ZA52"/>
<evidence type="ECO:0000313" key="3">
    <source>
        <dbReference type="EMBL" id="USP77053.1"/>
    </source>
</evidence>
<gene>
    <name evidence="3" type="ORF">yc1106_04327</name>
</gene>
<keyword evidence="4" id="KW-1185">Reference proteome</keyword>
<evidence type="ECO:0000259" key="2">
    <source>
        <dbReference type="Pfam" id="PF24883"/>
    </source>
</evidence>